<dbReference type="FunFam" id="1.25.40.10:FF:000031">
    <property type="entry name" value="Pentatricopeptide repeat-containing protein mitochondrial"/>
    <property type="match status" value="1"/>
</dbReference>
<feature type="repeat" description="PPR" evidence="3">
    <location>
        <begin position="235"/>
        <end position="269"/>
    </location>
</feature>
<dbReference type="InterPro" id="IPR046848">
    <property type="entry name" value="E_motif"/>
</dbReference>
<evidence type="ECO:0000259" key="5">
    <source>
        <dbReference type="Pfam" id="PF14432"/>
    </source>
</evidence>
<dbReference type="InterPro" id="IPR032867">
    <property type="entry name" value="DYW_dom"/>
</dbReference>
<reference evidence="6 7" key="2">
    <citation type="journal article" date="2009" name="PLoS ONE">
        <title>An integrated genetic and cytogenetic map of the cucumber genome.</title>
        <authorList>
            <person name="Ren Y."/>
            <person name="Zhang Z."/>
            <person name="Liu J."/>
            <person name="Staub J.E."/>
            <person name="Han Y."/>
            <person name="Cheng Z."/>
            <person name="Li X."/>
            <person name="Lu J."/>
            <person name="Miao H."/>
            <person name="Kang H."/>
            <person name="Xie B."/>
            <person name="Gu X."/>
            <person name="Wang X."/>
            <person name="Du Y."/>
            <person name="Jin W."/>
            <person name="Huang S."/>
        </authorList>
    </citation>
    <scope>NUCLEOTIDE SEQUENCE [LARGE SCALE GENOMIC DNA]</scope>
    <source>
        <strain evidence="7">cv. 9930</strain>
    </source>
</reference>
<reference evidence="6 7" key="3">
    <citation type="journal article" date="2010" name="BMC Genomics">
        <title>Transcriptome sequencing and comparative analysis of cucumber flowers with different sex types.</title>
        <authorList>
            <person name="Guo S."/>
            <person name="Zheng Y."/>
            <person name="Joung J.G."/>
            <person name="Liu S."/>
            <person name="Zhang Z."/>
            <person name="Crasta O.R."/>
            <person name="Sobral B.W."/>
            <person name="Xu Y."/>
            <person name="Huang S."/>
            <person name="Fei Z."/>
        </authorList>
    </citation>
    <scope>NUCLEOTIDE SEQUENCE [LARGE SCALE GENOMIC DNA]</scope>
    <source>
        <strain evidence="7">cv. 9930</strain>
    </source>
</reference>
<comment type="similarity">
    <text evidence="1">Belongs to the PPR family. PCMP-H subfamily.</text>
</comment>
<accession>A0A0A0LBE4</accession>
<dbReference type="Proteomes" id="UP000029981">
    <property type="component" value="Chromosome 3"/>
</dbReference>
<protein>
    <recommendedName>
        <fullName evidence="5">DYW domain-containing protein</fullName>
    </recommendedName>
</protein>
<dbReference type="PANTHER" id="PTHR47926:SF522">
    <property type="entry name" value="TETRATRICOPEPTIDE REPEAT-LIKE SUPERFAMILY PROTEIN"/>
    <property type="match status" value="1"/>
</dbReference>
<feature type="domain" description="DYW" evidence="5">
    <location>
        <begin position="757"/>
        <end position="849"/>
    </location>
</feature>
<feature type="repeat" description="PPR" evidence="3">
    <location>
        <begin position="542"/>
        <end position="576"/>
    </location>
</feature>
<dbReference type="AlphaFoldDB" id="A0A0A0LBE4"/>
<evidence type="ECO:0000256" key="1">
    <source>
        <dbReference type="ARBA" id="ARBA00006643"/>
    </source>
</evidence>
<dbReference type="OrthoDB" id="733157at2759"/>
<dbReference type="Pfam" id="PF14432">
    <property type="entry name" value="DYW_deaminase"/>
    <property type="match status" value="1"/>
</dbReference>
<dbReference type="InterPro" id="IPR011990">
    <property type="entry name" value="TPR-like_helical_dom_sf"/>
</dbReference>
<dbReference type="InterPro" id="IPR002885">
    <property type="entry name" value="PPR_rpt"/>
</dbReference>
<dbReference type="GO" id="GO:0008270">
    <property type="term" value="F:zinc ion binding"/>
    <property type="evidence" value="ECO:0007669"/>
    <property type="project" value="InterPro"/>
</dbReference>
<proteinExistence type="inferred from homology"/>
<name>A0A0A0LBE4_CUCSA</name>
<evidence type="ECO:0000313" key="7">
    <source>
        <dbReference type="Proteomes" id="UP000029981"/>
    </source>
</evidence>
<gene>
    <name evidence="6" type="ORF">Csa_3G603610</name>
</gene>
<dbReference type="NCBIfam" id="TIGR00756">
    <property type="entry name" value="PPR"/>
    <property type="match status" value="6"/>
</dbReference>
<organism evidence="6 7">
    <name type="scientific">Cucumis sativus</name>
    <name type="common">Cucumber</name>
    <dbReference type="NCBI Taxonomy" id="3659"/>
    <lineage>
        <taxon>Eukaryota</taxon>
        <taxon>Viridiplantae</taxon>
        <taxon>Streptophyta</taxon>
        <taxon>Embryophyta</taxon>
        <taxon>Tracheophyta</taxon>
        <taxon>Spermatophyta</taxon>
        <taxon>Magnoliopsida</taxon>
        <taxon>eudicotyledons</taxon>
        <taxon>Gunneridae</taxon>
        <taxon>Pentapetalae</taxon>
        <taxon>rosids</taxon>
        <taxon>fabids</taxon>
        <taxon>Cucurbitales</taxon>
        <taxon>Cucurbitaceae</taxon>
        <taxon>Benincaseae</taxon>
        <taxon>Cucumis</taxon>
    </lineage>
</organism>
<feature type="repeat" description="PPR" evidence="3">
    <location>
        <begin position="441"/>
        <end position="475"/>
    </location>
</feature>
<dbReference type="OMA" id="VMSWTAV"/>
<feature type="repeat" description="PPR" evidence="3">
    <location>
        <begin position="511"/>
        <end position="541"/>
    </location>
</feature>
<reference evidence="6 7" key="1">
    <citation type="journal article" date="2009" name="Nat. Genet.">
        <title>The genome of the cucumber, Cucumis sativus L.</title>
        <authorList>
            <person name="Huang S."/>
            <person name="Li R."/>
            <person name="Zhang Z."/>
            <person name="Li L."/>
            <person name="Gu X."/>
            <person name="Fan W."/>
            <person name="Lucas W.J."/>
            <person name="Wang X."/>
            <person name="Xie B."/>
            <person name="Ni P."/>
            <person name="Ren Y."/>
            <person name="Zhu H."/>
            <person name="Li J."/>
            <person name="Lin K."/>
            <person name="Jin W."/>
            <person name="Fei Z."/>
            <person name="Li G."/>
            <person name="Staub J."/>
            <person name="Kilian A."/>
            <person name="van der Vossen E.A."/>
            <person name="Wu Y."/>
            <person name="Guo J."/>
            <person name="He J."/>
            <person name="Jia Z."/>
            <person name="Ren Y."/>
            <person name="Tian G."/>
            <person name="Lu Y."/>
            <person name="Ruan J."/>
            <person name="Qian W."/>
            <person name="Wang M."/>
            <person name="Huang Q."/>
            <person name="Li B."/>
            <person name="Xuan Z."/>
            <person name="Cao J."/>
            <person name="Asan"/>
            <person name="Wu Z."/>
            <person name="Zhang J."/>
            <person name="Cai Q."/>
            <person name="Bai Y."/>
            <person name="Zhao B."/>
            <person name="Han Y."/>
            <person name="Li Y."/>
            <person name="Li X."/>
            <person name="Wang S."/>
            <person name="Shi Q."/>
            <person name="Liu S."/>
            <person name="Cho W.K."/>
            <person name="Kim J.Y."/>
            <person name="Xu Y."/>
            <person name="Heller-Uszynska K."/>
            <person name="Miao H."/>
            <person name="Cheng Z."/>
            <person name="Zhang S."/>
            <person name="Wu J."/>
            <person name="Yang Y."/>
            <person name="Kang H."/>
            <person name="Li M."/>
            <person name="Liang H."/>
            <person name="Ren X."/>
            <person name="Shi Z."/>
            <person name="Wen M."/>
            <person name="Jian M."/>
            <person name="Yang H."/>
            <person name="Zhang G."/>
            <person name="Yang Z."/>
            <person name="Chen R."/>
            <person name="Liu S."/>
            <person name="Li J."/>
            <person name="Ma L."/>
            <person name="Liu H."/>
            <person name="Zhou Y."/>
            <person name="Zhao J."/>
            <person name="Fang X."/>
            <person name="Li G."/>
            <person name="Fang L."/>
            <person name="Li Y."/>
            <person name="Liu D."/>
            <person name="Zheng H."/>
            <person name="Zhang Y."/>
            <person name="Qin N."/>
            <person name="Li Z."/>
            <person name="Yang G."/>
            <person name="Yang S."/>
            <person name="Bolund L."/>
            <person name="Kristiansen K."/>
            <person name="Zheng H."/>
            <person name="Li S."/>
            <person name="Zhang X."/>
            <person name="Yang H."/>
            <person name="Wang J."/>
            <person name="Sun R."/>
            <person name="Zhang B."/>
            <person name="Jiang S."/>
            <person name="Wang J."/>
            <person name="Du Y."/>
            <person name="Li S."/>
        </authorList>
    </citation>
    <scope>NUCLEOTIDE SEQUENCE [LARGE SCALE GENOMIC DNA]</scope>
    <source>
        <strain evidence="7">cv. 9930</strain>
    </source>
</reference>
<dbReference type="SUPFAM" id="SSF48452">
    <property type="entry name" value="TPR-like"/>
    <property type="match status" value="1"/>
</dbReference>
<evidence type="ECO:0000256" key="2">
    <source>
        <dbReference type="ARBA" id="ARBA00022737"/>
    </source>
</evidence>
<dbReference type="Gramene" id="KGN58274">
    <property type="protein sequence ID" value="KGN58274"/>
    <property type="gene ID" value="Csa_3G603610"/>
</dbReference>
<dbReference type="Pfam" id="PF20431">
    <property type="entry name" value="E_motif"/>
    <property type="match status" value="1"/>
</dbReference>
<sequence>MQSLPLPTTLKIPFPSSNPSSSLQFPTFTNPNPLTGRLIQEINNGRLHKAISTLEHMVHQGSHPDLQTYSLFLKKCIRTRSFDIGTLVHEKLTQSDLQLDSVTLNSLISLYSKCGQWEKATSIFQLMGSSRDLISWSAMVSCFANNNMGFRALLTFVDMIENGYYPNEYCFAAATRACSTAEFVSVGDSIFGFVVKTGYLQSDVCVGCGLIDMFVKGRGDLVSAFKVFEKMPERNAVTWTLMITRLMQFGYAGEAIDLFLEMILSGYEPDRFTLSGVISACANMELLLLGQQLHSQAIRHGLTLDRCVGCCLINMYAKCSVDGSMCAARKIFDQILDHNVFSWTAMITGYVQKGGYDEEALDLFRGMILTHVIPNHFTFSSTLKACANLAALRIGEQVFTHAVKLGFSSVNCVANSLISMYARSGRIDDARKAFDILFEKNLISYNTVIDAYAKNLNSEEALELFNEIEDQGMGASAFTFASLLSGAASIGTIGKGEQIHARVIKSGLKLNQSVCNALISMYSRCGNIESAFQVFEDMEDRNVISWTSIITGFAKHGFATQALELFHKMLEEGVRPNLVTYIAVLSACSHVGLVNEGWKHFKSMYTEHGVIPRMEHYACMVDILGRSGSLSEAIQFINSMPYKADALVWRTFLGACRVHGNLELGKHAAKMIIEQEPHDPAAYILLSNLYASTSKWDEVSNIRKAMKEKNLIKEAGCSWVEVENKVHKFYVGDTSHPKAAEIYDELQNLSVKIKKLGYVPNLDFVLHDVEEEQKEKLLFQHSEKIAVAFGLISTSKMKPIRVFKNLRICGDCHSAIKYISMATGREIIVRDANRFHHIKDGRCSCNEYW</sequence>
<dbReference type="Pfam" id="PF20430">
    <property type="entry name" value="Eplus_motif"/>
    <property type="match status" value="1"/>
</dbReference>
<dbReference type="GO" id="GO:0003723">
    <property type="term" value="F:RNA binding"/>
    <property type="evidence" value="ECO:0007669"/>
    <property type="project" value="InterPro"/>
</dbReference>
<dbReference type="FunFam" id="1.25.40.10:FF:000436">
    <property type="entry name" value="Pentatricopeptide repeat-containing protein At5g39350 family"/>
    <property type="match status" value="1"/>
</dbReference>
<evidence type="ECO:0000256" key="4">
    <source>
        <dbReference type="SAM" id="MobiDB-lite"/>
    </source>
</evidence>
<dbReference type="EMBL" id="CM002924">
    <property type="protein sequence ID" value="KGN58274.1"/>
    <property type="molecule type" value="Genomic_DNA"/>
</dbReference>
<feature type="repeat" description="PPR" evidence="3">
    <location>
        <begin position="339"/>
        <end position="374"/>
    </location>
</feature>
<evidence type="ECO:0000256" key="3">
    <source>
        <dbReference type="PROSITE-ProRule" id="PRU00708"/>
    </source>
</evidence>
<keyword evidence="2" id="KW-0677">Repeat</keyword>
<dbReference type="PANTHER" id="PTHR47926">
    <property type="entry name" value="PENTATRICOPEPTIDE REPEAT-CONTAINING PROTEIN"/>
    <property type="match status" value="1"/>
</dbReference>
<dbReference type="FunFam" id="1.25.40.10:FF:000366">
    <property type="entry name" value="Pentatricopeptide (PPR) repeat-containing protein"/>
    <property type="match status" value="1"/>
</dbReference>
<keyword evidence="7" id="KW-1185">Reference proteome</keyword>
<dbReference type="FunFam" id="1.25.40.10:FF:001086">
    <property type="entry name" value="Pentatricopeptide repeat-containing protein At4g33170"/>
    <property type="match status" value="1"/>
</dbReference>
<dbReference type="eggNOG" id="KOG4197">
    <property type="taxonomic scope" value="Eukaryota"/>
</dbReference>
<dbReference type="InterPro" id="IPR046960">
    <property type="entry name" value="PPR_At4g14850-like_plant"/>
</dbReference>
<dbReference type="GO" id="GO:0009451">
    <property type="term" value="P:RNA modification"/>
    <property type="evidence" value="ECO:0007669"/>
    <property type="project" value="InterPro"/>
</dbReference>
<reference evidence="6 7" key="4">
    <citation type="journal article" date="2011" name="BMC Genomics">
        <title>RNA-Seq improves annotation of protein-coding genes in the cucumber genome.</title>
        <authorList>
            <person name="Li Z."/>
            <person name="Zhang Z."/>
            <person name="Yan P."/>
            <person name="Huang S."/>
            <person name="Fei Z."/>
            <person name="Lin K."/>
        </authorList>
    </citation>
    <scope>NUCLEOTIDE SEQUENCE [LARGE SCALE GENOMIC DNA]</scope>
    <source>
        <strain evidence="7">cv. 9930</strain>
    </source>
</reference>
<feature type="repeat" description="PPR" evidence="3">
    <location>
        <begin position="100"/>
        <end position="130"/>
    </location>
</feature>
<dbReference type="Pfam" id="PF01535">
    <property type="entry name" value="PPR"/>
    <property type="match status" value="4"/>
</dbReference>
<feature type="repeat" description="PPR" evidence="3">
    <location>
        <begin position="132"/>
        <end position="166"/>
    </location>
</feature>
<dbReference type="KEGG" id="csv:101216198"/>
<dbReference type="Gene3D" id="1.25.40.10">
    <property type="entry name" value="Tetratricopeptide repeat domain"/>
    <property type="match status" value="6"/>
</dbReference>
<dbReference type="InterPro" id="IPR046849">
    <property type="entry name" value="E2_motif"/>
</dbReference>
<evidence type="ECO:0000313" key="6">
    <source>
        <dbReference type="EMBL" id="KGN58274.1"/>
    </source>
</evidence>
<feature type="region of interest" description="Disordered" evidence="4">
    <location>
        <begin position="1"/>
        <end position="23"/>
    </location>
</feature>
<dbReference type="Pfam" id="PF13041">
    <property type="entry name" value="PPR_2"/>
    <property type="match status" value="4"/>
</dbReference>
<dbReference type="PROSITE" id="PS51375">
    <property type="entry name" value="PPR"/>
    <property type="match status" value="7"/>
</dbReference>
<dbReference type="FunFam" id="1.25.40.10:FF:001957">
    <property type="entry name" value="Uncharacterized protein"/>
    <property type="match status" value="1"/>
</dbReference>